<organism evidence="2 3">
    <name type="scientific">Paraburkholderia gardini</name>
    <dbReference type="NCBI Taxonomy" id="2823469"/>
    <lineage>
        <taxon>Bacteria</taxon>
        <taxon>Pseudomonadati</taxon>
        <taxon>Pseudomonadota</taxon>
        <taxon>Betaproteobacteria</taxon>
        <taxon>Burkholderiales</taxon>
        <taxon>Burkholderiaceae</taxon>
        <taxon>Paraburkholderia</taxon>
    </lineage>
</organism>
<feature type="signal peptide" evidence="1">
    <location>
        <begin position="1"/>
        <end position="27"/>
    </location>
</feature>
<evidence type="ECO:0008006" key="4">
    <source>
        <dbReference type="Google" id="ProtNLM"/>
    </source>
</evidence>
<accession>A0ABN7QIM0</accession>
<proteinExistence type="predicted"/>
<comment type="caution">
    <text evidence="2">The sequence shown here is derived from an EMBL/GenBank/DDBJ whole genome shotgun (WGS) entry which is preliminary data.</text>
</comment>
<evidence type="ECO:0000256" key="1">
    <source>
        <dbReference type="SAM" id="SignalP"/>
    </source>
</evidence>
<keyword evidence="1" id="KW-0732">Signal</keyword>
<reference evidence="2 3" key="1">
    <citation type="submission" date="2021-04" db="EMBL/GenBank/DDBJ databases">
        <authorList>
            <person name="Vanwijnsberghe S."/>
        </authorList>
    </citation>
    <scope>NUCLEOTIDE SEQUENCE [LARGE SCALE GENOMIC DNA]</scope>
    <source>
        <strain evidence="2 3">LMG 32171</strain>
    </source>
</reference>
<protein>
    <recommendedName>
        <fullName evidence="4">Lipoprotein</fullName>
    </recommendedName>
</protein>
<feature type="chain" id="PRO_5046569496" description="Lipoprotein" evidence="1">
    <location>
        <begin position="28"/>
        <end position="108"/>
    </location>
</feature>
<dbReference type="Proteomes" id="UP000789752">
    <property type="component" value="Unassembled WGS sequence"/>
</dbReference>
<dbReference type="EMBL" id="CAJQYY010000011">
    <property type="protein sequence ID" value="CAG4897713.1"/>
    <property type="molecule type" value="Genomic_DNA"/>
</dbReference>
<name>A0ABN7QIM0_9BURK</name>
<evidence type="ECO:0000313" key="3">
    <source>
        <dbReference type="Proteomes" id="UP000789752"/>
    </source>
</evidence>
<keyword evidence="3" id="KW-1185">Reference proteome</keyword>
<gene>
    <name evidence="2" type="ORF">R54767_02306</name>
</gene>
<evidence type="ECO:0000313" key="2">
    <source>
        <dbReference type="EMBL" id="CAG4897713.1"/>
    </source>
</evidence>
<sequence>MKMRSCRSFLAASALAAVLPLAACSHAQPVEFSAGGTVGTNDPDFAAMDRSIAECKAISRNAATNQCSKIRAYESCMKSRGYITVLGPENPKGCGDPAWESDVRKWLN</sequence>